<proteinExistence type="predicted"/>
<evidence type="ECO:0000256" key="2">
    <source>
        <dbReference type="SAM" id="SignalP"/>
    </source>
</evidence>
<accession>A0A368UWP1</accession>
<evidence type="ECO:0000256" key="1">
    <source>
        <dbReference type="ARBA" id="ARBA00022729"/>
    </source>
</evidence>
<dbReference type="CDD" id="cd10967">
    <property type="entry name" value="CE4_GLA_like_6s"/>
    <property type="match status" value="1"/>
</dbReference>
<feature type="signal peptide" evidence="2">
    <location>
        <begin position="1"/>
        <end position="21"/>
    </location>
</feature>
<comment type="caution">
    <text evidence="4">The sequence shown here is derived from an EMBL/GenBank/DDBJ whole genome shotgun (WGS) entry which is preliminary data.</text>
</comment>
<feature type="domain" description="NodB homology" evidence="3">
    <location>
        <begin position="35"/>
        <end position="262"/>
    </location>
</feature>
<dbReference type="Pfam" id="PF01522">
    <property type="entry name" value="Polysacc_deac_1"/>
    <property type="match status" value="1"/>
</dbReference>
<dbReference type="Proteomes" id="UP000252733">
    <property type="component" value="Unassembled WGS sequence"/>
</dbReference>
<organism evidence="4 5">
    <name type="scientific">Marinilabilia salmonicolor</name>
    <dbReference type="NCBI Taxonomy" id="989"/>
    <lineage>
        <taxon>Bacteria</taxon>
        <taxon>Pseudomonadati</taxon>
        <taxon>Bacteroidota</taxon>
        <taxon>Bacteroidia</taxon>
        <taxon>Marinilabiliales</taxon>
        <taxon>Marinilabiliaceae</taxon>
        <taxon>Marinilabilia</taxon>
    </lineage>
</organism>
<dbReference type="Gene3D" id="3.20.20.370">
    <property type="entry name" value="Glycoside hydrolase/deacetylase"/>
    <property type="match status" value="1"/>
</dbReference>
<dbReference type="PANTHER" id="PTHR34216:SF11">
    <property type="entry name" value="CHITOOLIGOSACCHARIDE DEACETYLASE"/>
    <property type="match status" value="1"/>
</dbReference>
<protein>
    <submittedName>
        <fullName evidence="4">Peptidoglycan/xylan/chitin deacetylase (PgdA/CDA1 family)</fullName>
    </submittedName>
</protein>
<dbReference type="PANTHER" id="PTHR34216">
    <property type="match status" value="1"/>
</dbReference>
<keyword evidence="1 2" id="KW-0732">Signal</keyword>
<dbReference type="InterPro" id="IPR011330">
    <property type="entry name" value="Glyco_hydro/deAcase_b/a-brl"/>
</dbReference>
<evidence type="ECO:0000313" key="5">
    <source>
        <dbReference type="Proteomes" id="UP000252733"/>
    </source>
</evidence>
<keyword evidence="5" id="KW-1185">Reference proteome</keyword>
<dbReference type="EMBL" id="QPIZ01000018">
    <property type="protein sequence ID" value="RCW31301.1"/>
    <property type="molecule type" value="Genomic_DNA"/>
</dbReference>
<feature type="chain" id="PRO_5016811978" evidence="2">
    <location>
        <begin position="22"/>
        <end position="262"/>
    </location>
</feature>
<dbReference type="RefSeq" id="WP_114437443.1">
    <property type="nucleotide sequence ID" value="NZ_QPIZ01000018.1"/>
</dbReference>
<dbReference type="GO" id="GO:0005975">
    <property type="term" value="P:carbohydrate metabolic process"/>
    <property type="evidence" value="ECO:0007669"/>
    <property type="project" value="InterPro"/>
</dbReference>
<reference evidence="4 5" key="1">
    <citation type="submission" date="2018-07" db="EMBL/GenBank/DDBJ databases">
        <title>Freshwater and sediment microbial communities from various areas in North America, analyzing microbe dynamics in response to fracking.</title>
        <authorList>
            <person name="Lamendella R."/>
        </authorList>
    </citation>
    <scope>NUCLEOTIDE SEQUENCE [LARGE SCALE GENOMIC DNA]</scope>
    <source>
        <strain evidence="4 5">160A</strain>
    </source>
</reference>
<gene>
    <name evidence="4" type="ORF">DFO77_11817</name>
</gene>
<dbReference type="AlphaFoldDB" id="A0A368UWP1"/>
<evidence type="ECO:0000259" key="3">
    <source>
        <dbReference type="PROSITE" id="PS51677"/>
    </source>
</evidence>
<dbReference type="InterPro" id="IPR002509">
    <property type="entry name" value="NODB_dom"/>
</dbReference>
<dbReference type="InterPro" id="IPR051398">
    <property type="entry name" value="Polysacch_Deacetylase"/>
</dbReference>
<evidence type="ECO:0000313" key="4">
    <source>
        <dbReference type="EMBL" id="RCW31301.1"/>
    </source>
</evidence>
<sequence length="262" mass="29130">MEKFSTILFVSLLFGAMASHAQTDQPKGPWNNHKAAVVLTYDDALNVHLDNVVPALDAAGIKGTFYVPGNALALVERMDEWRDIARSGHELGNHTLFHPCDGSLPGREWVSADQDLSTYSFSQLTEEIRVANAFLKAIDGKDQRTFAYTCGDKVAEDSSFVEAISGWFTAARDVVYRIEKQGEINRMEVGSFVAMNHTGEELIAQVEKVREEGGLLVFLFHGVGGEHNMNVSLEAHNKLVEYLQVHEDEVWVAPLVEVAEYF</sequence>
<name>A0A368UWP1_9BACT</name>
<dbReference type="GO" id="GO:0016810">
    <property type="term" value="F:hydrolase activity, acting on carbon-nitrogen (but not peptide) bonds"/>
    <property type="evidence" value="ECO:0007669"/>
    <property type="project" value="InterPro"/>
</dbReference>
<dbReference type="PROSITE" id="PS51677">
    <property type="entry name" value="NODB"/>
    <property type="match status" value="1"/>
</dbReference>
<dbReference type="SUPFAM" id="SSF88713">
    <property type="entry name" value="Glycoside hydrolase/deacetylase"/>
    <property type="match status" value="1"/>
</dbReference>